<dbReference type="InterPro" id="IPR000719">
    <property type="entry name" value="Prot_kinase_dom"/>
</dbReference>
<gene>
    <name evidence="12" type="ORF">QBC40DRAFT_163598</name>
</gene>
<accession>A0AAN6XQV5</accession>
<reference evidence="12" key="2">
    <citation type="submission" date="2023-05" db="EMBL/GenBank/DDBJ databases">
        <authorList>
            <consortium name="Lawrence Berkeley National Laboratory"/>
            <person name="Steindorff A."/>
            <person name="Hensen N."/>
            <person name="Bonometti L."/>
            <person name="Westerberg I."/>
            <person name="Brannstrom I.O."/>
            <person name="Guillou S."/>
            <person name="Cros-Aarteil S."/>
            <person name="Calhoun S."/>
            <person name="Haridas S."/>
            <person name="Kuo A."/>
            <person name="Mondo S."/>
            <person name="Pangilinan J."/>
            <person name="Riley R."/>
            <person name="Labutti K."/>
            <person name="Andreopoulos B."/>
            <person name="Lipzen A."/>
            <person name="Chen C."/>
            <person name="Yanf M."/>
            <person name="Daum C."/>
            <person name="Ng V."/>
            <person name="Clum A."/>
            <person name="Ohm R."/>
            <person name="Martin F."/>
            <person name="Silar P."/>
            <person name="Natvig D."/>
            <person name="Lalanne C."/>
            <person name="Gautier V."/>
            <person name="Ament-Velasquez S.L."/>
            <person name="Kruys A."/>
            <person name="Hutchinson M.I."/>
            <person name="Powell A.J."/>
            <person name="Barry K."/>
            <person name="Miller A.N."/>
            <person name="Grigoriev I.V."/>
            <person name="Debuchy R."/>
            <person name="Gladieux P."/>
            <person name="Thoren M.H."/>
            <person name="Johannesson H."/>
        </authorList>
    </citation>
    <scope>NUCLEOTIDE SEQUENCE</scope>
    <source>
        <strain evidence="12">CBS 315.58</strain>
    </source>
</reference>
<organism evidence="12 13">
    <name type="scientific">Triangularia verruculosa</name>
    <dbReference type="NCBI Taxonomy" id="2587418"/>
    <lineage>
        <taxon>Eukaryota</taxon>
        <taxon>Fungi</taxon>
        <taxon>Dikarya</taxon>
        <taxon>Ascomycota</taxon>
        <taxon>Pezizomycotina</taxon>
        <taxon>Sordariomycetes</taxon>
        <taxon>Sordariomycetidae</taxon>
        <taxon>Sordariales</taxon>
        <taxon>Podosporaceae</taxon>
        <taxon>Triangularia</taxon>
    </lineage>
</organism>
<feature type="region of interest" description="Disordered" evidence="10">
    <location>
        <begin position="452"/>
        <end position="518"/>
    </location>
</feature>
<evidence type="ECO:0000256" key="8">
    <source>
        <dbReference type="ARBA" id="ARBA00048679"/>
    </source>
</evidence>
<dbReference type="GO" id="GO:0005737">
    <property type="term" value="C:cytoplasm"/>
    <property type="evidence" value="ECO:0007669"/>
    <property type="project" value="TreeGrafter"/>
</dbReference>
<comment type="catalytic activity">
    <reaction evidence="8">
        <text>L-seryl-[protein] + ATP = O-phospho-L-seryl-[protein] + ADP + H(+)</text>
        <dbReference type="Rhea" id="RHEA:17989"/>
        <dbReference type="Rhea" id="RHEA-COMP:9863"/>
        <dbReference type="Rhea" id="RHEA-COMP:11604"/>
        <dbReference type="ChEBI" id="CHEBI:15378"/>
        <dbReference type="ChEBI" id="CHEBI:29999"/>
        <dbReference type="ChEBI" id="CHEBI:30616"/>
        <dbReference type="ChEBI" id="CHEBI:83421"/>
        <dbReference type="ChEBI" id="CHEBI:456216"/>
        <dbReference type="EC" id="2.7.11.1"/>
    </reaction>
</comment>
<evidence type="ECO:0000256" key="1">
    <source>
        <dbReference type="ARBA" id="ARBA00012513"/>
    </source>
</evidence>
<dbReference type="SUPFAM" id="SSF56112">
    <property type="entry name" value="Protein kinase-like (PK-like)"/>
    <property type="match status" value="1"/>
</dbReference>
<feature type="compositionally biased region" description="Basic residues" evidence="10">
    <location>
        <begin position="503"/>
        <end position="512"/>
    </location>
</feature>
<dbReference type="GO" id="GO:0004674">
    <property type="term" value="F:protein serine/threonine kinase activity"/>
    <property type="evidence" value="ECO:0007669"/>
    <property type="project" value="UniProtKB-KW"/>
</dbReference>
<dbReference type="GO" id="GO:0005524">
    <property type="term" value="F:ATP binding"/>
    <property type="evidence" value="ECO:0007669"/>
    <property type="project" value="UniProtKB-UniRule"/>
</dbReference>
<dbReference type="InterPro" id="IPR008271">
    <property type="entry name" value="Ser/Thr_kinase_AS"/>
</dbReference>
<dbReference type="PROSITE" id="PS00107">
    <property type="entry name" value="PROTEIN_KINASE_ATP"/>
    <property type="match status" value="1"/>
</dbReference>
<dbReference type="SMART" id="SM00220">
    <property type="entry name" value="S_TKc"/>
    <property type="match status" value="1"/>
</dbReference>
<dbReference type="InterPro" id="IPR011009">
    <property type="entry name" value="Kinase-like_dom_sf"/>
</dbReference>
<reference evidence="12" key="1">
    <citation type="journal article" date="2023" name="Mol. Phylogenet. Evol.">
        <title>Genome-scale phylogeny and comparative genomics of the fungal order Sordariales.</title>
        <authorList>
            <person name="Hensen N."/>
            <person name="Bonometti L."/>
            <person name="Westerberg I."/>
            <person name="Brannstrom I.O."/>
            <person name="Guillou S."/>
            <person name="Cros-Aarteil S."/>
            <person name="Calhoun S."/>
            <person name="Haridas S."/>
            <person name="Kuo A."/>
            <person name="Mondo S."/>
            <person name="Pangilinan J."/>
            <person name="Riley R."/>
            <person name="LaButti K."/>
            <person name="Andreopoulos B."/>
            <person name="Lipzen A."/>
            <person name="Chen C."/>
            <person name="Yan M."/>
            <person name="Daum C."/>
            <person name="Ng V."/>
            <person name="Clum A."/>
            <person name="Steindorff A."/>
            <person name="Ohm R.A."/>
            <person name="Martin F."/>
            <person name="Silar P."/>
            <person name="Natvig D.O."/>
            <person name="Lalanne C."/>
            <person name="Gautier V."/>
            <person name="Ament-Velasquez S.L."/>
            <person name="Kruys A."/>
            <person name="Hutchinson M.I."/>
            <person name="Powell A.J."/>
            <person name="Barry K."/>
            <person name="Miller A.N."/>
            <person name="Grigoriev I.V."/>
            <person name="Debuchy R."/>
            <person name="Gladieux P."/>
            <person name="Hiltunen Thoren M."/>
            <person name="Johannesson H."/>
        </authorList>
    </citation>
    <scope>NUCLEOTIDE SEQUENCE</scope>
    <source>
        <strain evidence="12">CBS 315.58</strain>
    </source>
</reference>
<dbReference type="PROSITE" id="PS50011">
    <property type="entry name" value="PROTEIN_KINASE_DOM"/>
    <property type="match status" value="1"/>
</dbReference>
<evidence type="ECO:0000259" key="11">
    <source>
        <dbReference type="PROSITE" id="PS50011"/>
    </source>
</evidence>
<feature type="binding site" evidence="9">
    <location>
        <position position="228"/>
    </location>
    <ligand>
        <name>ATP</name>
        <dbReference type="ChEBI" id="CHEBI:30616"/>
    </ligand>
</feature>
<dbReference type="PANTHER" id="PTHR24361">
    <property type="entry name" value="MITOGEN-ACTIVATED KINASE KINASE KINASE"/>
    <property type="match status" value="1"/>
</dbReference>
<keyword evidence="2" id="KW-0723">Serine/threonine-protein kinase</keyword>
<keyword evidence="6 9" id="KW-0067">ATP-binding</keyword>
<comment type="caution">
    <text evidence="12">The sequence shown here is derived from an EMBL/GenBank/DDBJ whole genome shotgun (WGS) entry which is preliminary data.</text>
</comment>
<evidence type="ECO:0000256" key="4">
    <source>
        <dbReference type="ARBA" id="ARBA00022741"/>
    </source>
</evidence>
<dbReference type="EMBL" id="MU863879">
    <property type="protein sequence ID" value="KAK4204866.1"/>
    <property type="molecule type" value="Genomic_DNA"/>
</dbReference>
<keyword evidence="13" id="KW-1185">Reference proteome</keyword>
<proteinExistence type="predicted"/>
<dbReference type="AlphaFoldDB" id="A0AAN6XQV5"/>
<evidence type="ECO:0000256" key="6">
    <source>
        <dbReference type="ARBA" id="ARBA00022840"/>
    </source>
</evidence>
<dbReference type="InterPro" id="IPR017441">
    <property type="entry name" value="Protein_kinase_ATP_BS"/>
</dbReference>
<sequence>MSSHPLALFSLKPCCSRAEGVVAHPSNRHLVSELNDGTLAIDIGFNIRSRSCGTLATLGRGDTDIFVEGSSISKVQCSFEIDPETNVIMLYDRSHSQTTQVFGENAIPFQHGRLRKIVVQEGLNGIVGMGGVGQNLVMFALQWHQGPSQTMERVRSRPKQGYAEDPRLARTVDLSETAPLSRIGTRTHTPGPRKLVVRYKKMMELGAGSFGTVHKAIDVDTGKFMAVKVLREENRDRRSTLKREVEILSTLGHPHIVDYITSQGWDDLRVEIFMGLKEGNLESLVEKVGQSYISTIAETVFNHMLQALDFLAVKKIIHRDVKPENILYISRGDAGHHFQLGDFGVCNNFNNATTVVGTPAFMAPEIQNGTQTCKMDVWSLFVTMLWTLDVKRFRQKSQNFASQDSVYQAVSAAAVDPIVNPIREMARTDPEERASAAQMLVKCFGRVGLTTPQKDVQPVKPDRSKNAAEATTAQVQTRRFGQNKFRVQRRRPMQEESGSGRPFRSRAKKRHFQDKQEV</sequence>
<keyword evidence="4 9" id="KW-0547">Nucleotide-binding</keyword>
<evidence type="ECO:0000313" key="13">
    <source>
        <dbReference type="Proteomes" id="UP001303160"/>
    </source>
</evidence>
<keyword evidence="5 12" id="KW-0418">Kinase</keyword>
<evidence type="ECO:0000256" key="10">
    <source>
        <dbReference type="SAM" id="MobiDB-lite"/>
    </source>
</evidence>
<dbReference type="Proteomes" id="UP001303160">
    <property type="component" value="Unassembled WGS sequence"/>
</dbReference>
<keyword evidence="3" id="KW-0808">Transferase</keyword>
<feature type="domain" description="Protein kinase" evidence="11">
    <location>
        <begin position="199"/>
        <end position="449"/>
    </location>
</feature>
<protein>
    <recommendedName>
        <fullName evidence="1">non-specific serine/threonine protein kinase</fullName>
        <ecNumber evidence="1">2.7.11.1</ecNumber>
    </recommendedName>
</protein>
<evidence type="ECO:0000256" key="3">
    <source>
        <dbReference type="ARBA" id="ARBA00022679"/>
    </source>
</evidence>
<dbReference type="EC" id="2.7.11.1" evidence="1"/>
<evidence type="ECO:0000256" key="5">
    <source>
        <dbReference type="ARBA" id="ARBA00022777"/>
    </source>
</evidence>
<evidence type="ECO:0000313" key="12">
    <source>
        <dbReference type="EMBL" id="KAK4204866.1"/>
    </source>
</evidence>
<dbReference type="Gene3D" id="1.10.510.10">
    <property type="entry name" value="Transferase(Phosphotransferase) domain 1"/>
    <property type="match status" value="1"/>
</dbReference>
<dbReference type="PROSITE" id="PS00108">
    <property type="entry name" value="PROTEIN_KINASE_ST"/>
    <property type="match status" value="1"/>
</dbReference>
<dbReference type="InterPro" id="IPR053235">
    <property type="entry name" value="Ser_Thr_kinase"/>
</dbReference>
<feature type="compositionally biased region" description="Polar residues" evidence="10">
    <location>
        <begin position="469"/>
        <end position="480"/>
    </location>
</feature>
<name>A0AAN6XQV5_9PEZI</name>
<dbReference type="PANTHER" id="PTHR24361:SF433">
    <property type="entry name" value="PROTEIN KINASE DOMAIN-CONTAINING PROTEIN"/>
    <property type="match status" value="1"/>
</dbReference>
<evidence type="ECO:0000256" key="9">
    <source>
        <dbReference type="PROSITE-ProRule" id="PRU10141"/>
    </source>
</evidence>
<dbReference type="Pfam" id="PF00069">
    <property type="entry name" value="Pkinase"/>
    <property type="match status" value="1"/>
</dbReference>
<comment type="catalytic activity">
    <reaction evidence="7">
        <text>L-threonyl-[protein] + ATP = O-phospho-L-threonyl-[protein] + ADP + H(+)</text>
        <dbReference type="Rhea" id="RHEA:46608"/>
        <dbReference type="Rhea" id="RHEA-COMP:11060"/>
        <dbReference type="Rhea" id="RHEA-COMP:11605"/>
        <dbReference type="ChEBI" id="CHEBI:15378"/>
        <dbReference type="ChEBI" id="CHEBI:30013"/>
        <dbReference type="ChEBI" id="CHEBI:30616"/>
        <dbReference type="ChEBI" id="CHEBI:61977"/>
        <dbReference type="ChEBI" id="CHEBI:456216"/>
        <dbReference type="EC" id="2.7.11.1"/>
    </reaction>
</comment>
<evidence type="ECO:0000256" key="7">
    <source>
        <dbReference type="ARBA" id="ARBA00047899"/>
    </source>
</evidence>
<evidence type="ECO:0000256" key="2">
    <source>
        <dbReference type="ARBA" id="ARBA00022527"/>
    </source>
</evidence>